<evidence type="ECO:0000313" key="3">
    <source>
        <dbReference type="Proteomes" id="UP001162131"/>
    </source>
</evidence>
<feature type="compositionally biased region" description="Basic and acidic residues" evidence="1">
    <location>
        <begin position="1370"/>
        <end position="1380"/>
    </location>
</feature>
<dbReference type="EMBL" id="CAJZBQ010000008">
    <property type="protein sequence ID" value="CAG9312675.1"/>
    <property type="molecule type" value="Genomic_DNA"/>
</dbReference>
<keyword evidence="3" id="KW-1185">Reference proteome</keyword>
<name>A0AAU9IFR3_9CILI</name>
<feature type="compositionally biased region" description="Acidic residues" evidence="1">
    <location>
        <begin position="1381"/>
        <end position="1393"/>
    </location>
</feature>
<accession>A0AAU9IFR3</accession>
<evidence type="ECO:0000256" key="1">
    <source>
        <dbReference type="SAM" id="MobiDB-lite"/>
    </source>
</evidence>
<proteinExistence type="predicted"/>
<evidence type="ECO:0000313" key="2">
    <source>
        <dbReference type="EMBL" id="CAG9312675.1"/>
    </source>
</evidence>
<comment type="caution">
    <text evidence="2">The sequence shown here is derived from an EMBL/GenBank/DDBJ whole genome shotgun (WGS) entry which is preliminary data.</text>
</comment>
<organism evidence="2 3">
    <name type="scientific">Blepharisma stoltei</name>
    <dbReference type="NCBI Taxonomy" id="1481888"/>
    <lineage>
        <taxon>Eukaryota</taxon>
        <taxon>Sar</taxon>
        <taxon>Alveolata</taxon>
        <taxon>Ciliophora</taxon>
        <taxon>Postciliodesmatophora</taxon>
        <taxon>Heterotrichea</taxon>
        <taxon>Heterotrichida</taxon>
        <taxon>Blepharismidae</taxon>
        <taxon>Blepharisma</taxon>
    </lineage>
</organism>
<reference evidence="2" key="1">
    <citation type="submission" date="2021-09" db="EMBL/GenBank/DDBJ databases">
        <authorList>
            <consortium name="AG Swart"/>
            <person name="Singh M."/>
            <person name="Singh A."/>
            <person name="Seah K."/>
            <person name="Emmerich C."/>
        </authorList>
    </citation>
    <scope>NUCLEOTIDE SEQUENCE</scope>
    <source>
        <strain evidence="2">ATCC30299</strain>
    </source>
</reference>
<gene>
    <name evidence="2" type="ORF">BSTOLATCC_MIC7199</name>
</gene>
<dbReference type="Proteomes" id="UP001162131">
    <property type="component" value="Unassembled WGS sequence"/>
</dbReference>
<protein>
    <submittedName>
        <fullName evidence="2">Uncharacterized protein</fullName>
    </submittedName>
</protein>
<sequence length="2091" mass="240293">MADEETLSLESYILSSDKASALNSFSPSSTFGVFLRLNNLLRDGQFNTPEFASVLEDLKKMDSSLYNKIQIRKTLKELETTEDEDKRNKIINELNNEHFRYRFDYNAPQSSEIKQEYEYSSKLSENLFPKDFEEAHKLTKTFGLLSPQGKMKLDAAKMTNEIFKFFLEMKEIHCISGVPQKIAELLKSNNFHEPECFKNLSIDQLYEILSLHEPVRQKPEFIKALINKKYLHLIGSDDFENYEIYKKVWFEISDYPENLNSLKSTILLNLLTLGRNFGIYDEKIFQEYLKAPRPSKIFFIIIKDFEQKLRNFSEFLRGDCPSDQELVEEYLFEILKNKEDTSEYDRFFEEKFLRRTFAYIKVLNGASPSQFEDVFSHKYIEETANNISLEPCRENPPYFQRNQPVQFSVKVKNVQKLLVKVLELNTKAYYLKHNSQITTDINLDGLVAKYERTYEYNESPLVIAKRTLDFPELADKAGLFVIELIGNGRHCRVIIKKGSLKYVSKLTAAGHLILILNENNEICKGPGSGVTIDGRFYSTENDKGVAFLPFANTPATKNLILTDGIITDLVEGFSHAVENYQLKTAFLVHEEQLLMGNRATISIKPRLYVNGTKANDSLIKDCKAAITTTDVEGITASRIYPNLFIPAGNSLINLDIEIPPRLRSMNISFTGEVESVTKKDQKNSLNSTYTISVNENLGNTIIYGAYLKYGNQGYQVELRGRGGEPLPRQQIQVTLYHEDWKKENKETLMTDENGNIYLGSLKNITNVRISTNVHQQAQNFEWSLGTFKSRIQYPSVLNLCEGDEFGIPVNFETPEINFREVNLLSIKNGNFIDSFNKKLKYDHETSILLLKDLEKGEYSLKIGSQNITIFVRDGVHWGDNQFILSENVVVPTSGQYRSLSIKSAETEENKLKVDLAGDYDNAVIHALYFNYLNNKVLEEFSQLYSLYVEPDQTAFIFAKQKSHYLPSRKLDEEYQYTLERKYLAKHPGNTLAKPQLLLKRLFINDTTTETQQARAGDSIRRAEMDKCYRSSAMARNYQSDLLGEPIGVSGQGQMLDFLENPAKWLYNLEVDDGKVEIPVEDLNYSHVLILATNGEGLSSKLVNFEASNIKIRQLGLAKSLDKEIAYSEQMKSKGIFSGENFTIGDISSTTYEIIDSVDKLYRLQKELIKTNGSRVAYDPWDFLGRWHTLPYAKKLELYDKYMSHELNLFIYKKDPTFFSEVIYPFLSSKMEKDIVDLYLLSQPLDEYASLNNFLKLNTLEKILLIERTAETNPDFSREAAKTLKDETDAKARNYQLRNRRIETVLRFNLISGEPQQPRLAMAPPPMAMAASPPAMFGGMECSMSIGNFMQASCESKSMVRSAPKMKMARGRMEKSAVKMEESEDPFSLMDEDQSDEYVESTRNAMPTYYQKMDSTKEFAETFYYDIKNLTQNSSLVPNKRFWSELANAVANKHSYILSEDILETTDTLTELVCSLAFSDLPFTAEKHAYSLEGRSITYTAGSNFLVFFKELAETSSEINTQVLVAQRYFDPNDRYIQDQEGTKDKTITQFIKQKIYACQVVITNTAGSQINVSVLTEVPQGSIPVSPPKYTSNQIMTLPNFHTQTFEYQFYFPNSGVFTHYPANITYNEKVIAKADSKDLEVNDVIRVDKFETFKDLVLSGRKDLVLEFLTNENLFSKAKEFDVYNFCWMLKDKIFWEKVIKILKARNYYFDVVWSFGIFHKNLEILKDIIATKPEFVNKIGNFFKSELITTGKGDHRHLEFDPLVNARAHRLGNQPRITNNRFKKVYKEFLEYLAEKESLDVEDQLGLAQYYILQDRYQEATDIYKSIPLKASQDKSGASYLQIQYDYLSCYLDINLAGPVSALYENYPVNTWKKLFNEVIKLVREISAQEVLVKAEAKENEPSLMFTVEGGEIKLNYQFVKHCKVRLYKIDLEVLFSKNPFLIENTQDFGFVKPNIEIEVDLPENGEGIVKIPEEFEGQNIVIEVDYGTYTVSKSHFATSLKINLIERYGVIKVMNSNLMPRPAAYVKAFVKRSNGNVEFYKDGYTDVRGKFDYVSLNTDTLSTIQKFALLVVDDEFGSLVHEANPPPQ</sequence>
<feature type="region of interest" description="Disordered" evidence="1">
    <location>
        <begin position="1362"/>
        <end position="1393"/>
    </location>
</feature>